<feature type="active site" description="Proton acceptor" evidence="5 7">
    <location>
        <position position="330"/>
    </location>
</feature>
<keyword evidence="3 5" id="KW-0862">Zinc</keyword>
<feature type="binding site" evidence="5 8">
    <location>
        <position position="132"/>
    </location>
    <ligand>
        <name>NAD(+)</name>
        <dbReference type="ChEBI" id="CHEBI:57540"/>
    </ligand>
</feature>
<dbReference type="HAMAP" id="MF_01024">
    <property type="entry name" value="HisD"/>
    <property type="match status" value="1"/>
</dbReference>
<dbReference type="RefSeq" id="WP_012874611.1">
    <property type="nucleotide sequence ID" value="NC_013525.1"/>
</dbReference>
<feature type="binding site" evidence="5 8">
    <location>
        <position position="194"/>
    </location>
    <ligand>
        <name>NAD(+)</name>
        <dbReference type="ChEBI" id="CHEBI:57540"/>
    </ligand>
</feature>
<dbReference type="EMBL" id="CP001825">
    <property type="protein sequence ID" value="ACZ41576.1"/>
    <property type="molecule type" value="Genomic_DNA"/>
</dbReference>
<accession>D1CF70</accession>
<protein>
    <recommendedName>
        <fullName evidence="5">Histidinol dehydrogenase</fullName>
        <shortName evidence="5">HDH</shortName>
        <ecNumber evidence="5">1.1.1.23</ecNumber>
    </recommendedName>
</protein>
<dbReference type="GO" id="GO:0005737">
    <property type="term" value="C:cytoplasm"/>
    <property type="evidence" value="ECO:0007669"/>
    <property type="project" value="TreeGrafter"/>
</dbReference>
<dbReference type="UniPathway" id="UPA00031">
    <property type="reaction ID" value="UER00014"/>
</dbReference>
<dbReference type="InterPro" id="IPR016161">
    <property type="entry name" value="Ald_DH/histidinol_DH"/>
</dbReference>
<feature type="binding site" evidence="5 9">
    <location>
        <position position="265"/>
    </location>
    <ligand>
        <name>substrate</name>
    </ligand>
</feature>
<keyword evidence="4 5" id="KW-0560">Oxidoreductase</keyword>
<dbReference type="EC" id="1.1.1.23" evidence="5"/>
<dbReference type="KEGG" id="ttr:Tter_0659"/>
<dbReference type="GO" id="GO:0051287">
    <property type="term" value="F:NAD binding"/>
    <property type="evidence" value="ECO:0007669"/>
    <property type="project" value="InterPro"/>
</dbReference>
<evidence type="ECO:0000256" key="8">
    <source>
        <dbReference type="PIRSR" id="PIRSR000099-2"/>
    </source>
</evidence>
<dbReference type="GO" id="GO:0004399">
    <property type="term" value="F:histidinol dehydrogenase activity"/>
    <property type="evidence" value="ECO:0007669"/>
    <property type="project" value="UniProtKB-UniRule"/>
</dbReference>
<evidence type="ECO:0000256" key="2">
    <source>
        <dbReference type="ARBA" id="ARBA00022723"/>
    </source>
</evidence>
<keyword evidence="5" id="KW-0028">Amino-acid biosynthesis</keyword>
<evidence type="ECO:0000256" key="11">
    <source>
        <dbReference type="RuleBase" id="RU004175"/>
    </source>
</evidence>
<organism evidence="12 13">
    <name type="scientific">Thermobaculum terrenum (strain ATCC BAA-798 / CCMEE 7001 / YNP1)</name>
    <dbReference type="NCBI Taxonomy" id="525904"/>
    <lineage>
        <taxon>Bacteria</taxon>
        <taxon>Bacillati</taxon>
        <taxon>Chloroflexota</taxon>
        <taxon>Chloroflexia</taxon>
        <taxon>Candidatus Thermobaculales</taxon>
        <taxon>Candidatus Thermobaculaceae</taxon>
        <taxon>Thermobaculum</taxon>
    </lineage>
</organism>
<dbReference type="PRINTS" id="PR00083">
    <property type="entry name" value="HOLDHDRGNASE"/>
</dbReference>
<dbReference type="PIRSF" id="PIRSF000099">
    <property type="entry name" value="Histidinol_dh"/>
    <property type="match status" value="1"/>
</dbReference>
<keyword evidence="2 5" id="KW-0479">Metal-binding</keyword>
<keyword evidence="5 8" id="KW-0520">NAD</keyword>
<gene>
    <name evidence="5" type="primary">hisD</name>
    <name evidence="12" type="ordered locus">Tter_0659</name>
</gene>
<feature type="binding site" evidence="5 8">
    <location>
        <position position="217"/>
    </location>
    <ligand>
        <name>NAD(+)</name>
        <dbReference type="ChEBI" id="CHEBI:57540"/>
    </ligand>
</feature>
<dbReference type="CDD" id="cd06572">
    <property type="entry name" value="Histidinol_dh"/>
    <property type="match status" value="1"/>
</dbReference>
<evidence type="ECO:0000256" key="1">
    <source>
        <dbReference type="ARBA" id="ARBA00010178"/>
    </source>
</evidence>
<sequence length="433" mass="46441">MNSVAPVRTIRLADLSPEERRRLTHRSGAISMDVTSVVRQIVEDVRQKGDESVREYTERFDGVKLDSLEVPRVEIETALDRIDQHLAEAMSIAASNIRAFHSAQIHPEPVVETSPGVKVWRVWRPIERVGVYVPGGGARYPSTVLMHAVPASVAGCSEIVLCTPPGPDGKVPEATLAAAALSGVTRVFSIGGAQAIAAMAYGTQTIPPVQKIFGPGNVYVTAAKMLVFGDVDIDKPAGPSELVIIADDTADPRETAADLIAQSEHAPDNASVLVTTSESLAEAVLSELTRQLEDLPNRDRVISSFRSNGFILLVEDLAQAVGFVNEYAPEHLQIVTVSPREILEGINNAGSIFLGRYSPVPAGDYAVGSNHVLPTSGSARTFGPLSTEEFGKWVQVQELTQEGLRSISNAVTAMARAENLEGHARAIEVRFSV</sequence>
<evidence type="ECO:0000313" key="13">
    <source>
        <dbReference type="Proteomes" id="UP000000323"/>
    </source>
</evidence>
<dbReference type="AlphaFoldDB" id="D1CF70"/>
<dbReference type="FunFam" id="3.40.50.1980:FF:000026">
    <property type="entry name" value="Histidinol dehydrogenase"/>
    <property type="match status" value="1"/>
</dbReference>
<feature type="active site" description="Proton acceptor" evidence="5 7">
    <location>
        <position position="331"/>
    </location>
</feature>
<feature type="binding site" evidence="5 9">
    <location>
        <position position="418"/>
    </location>
    <ligand>
        <name>substrate</name>
    </ligand>
</feature>
<dbReference type="PANTHER" id="PTHR21256">
    <property type="entry name" value="HISTIDINOL DEHYDROGENASE HDH"/>
    <property type="match status" value="1"/>
</dbReference>
<dbReference type="OrthoDB" id="9805269at2"/>
<comment type="catalytic activity">
    <reaction evidence="5">
        <text>L-histidinol + 2 NAD(+) + H2O = L-histidine + 2 NADH + 3 H(+)</text>
        <dbReference type="Rhea" id="RHEA:20641"/>
        <dbReference type="ChEBI" id="CHEBI:15377"/>
        <dbReference type="ChEBI" id="CHEBI:15378"/>
        <dbReference type="ChEBI" id="CHEBI:57540"/>
        <dbReference type="ChEBI" id="CHEBI:57595"/>
        <dbReference type="ChEBI" id="CHEBI:57699"/>
        <dbReference type="ChEBI" id="CHEBI:57945"/>
        <dbReference type="EC" id="1.1.1.23"/>
    </reaction>
</comment>
<dbReference type="Gene3D" id="3.40.50.1980">
    <property type="entry name" value="Nitrogenase molybdenum iron protein domain"/>
    <property type="match status" value="2"/>
</dbReference>
<evidence type="ECO:0000256" key="3">
    <source>
        <dbReference type="ARBA" id="ARBA00022833"/>
    </source>
</evidence>
<comment type="similarity">
    <text evidence="1 5 6 11">Belongs to the histidinol dehydrogenase family.</text>
</comment>
<feature type="binding site" evidence="5 9">
    <location>
        <position position="364"/>
    </location>
    <ligand>
        <name>substrate</name>
    </ligand>
</feature>
<evidence type="ECO:0000256" key="10">
    <source>
        <dbReference type="PIRSR" id="PIRSR000099-4"/>
    </source>
</evidence>
<evidence type="ECO:0000256" key="6">
    <source>
        <dbReference type="PIRNR" id="PIRNR000099"/>
    </source>
</evidence>
<dbReference type="HOGENOM" id="CLU_006732_3_0_0"/>
<feature type="binding site" evidence="5 10">
    <location>
        <position position="423"/>
    </location>
    <ligand>
        <name>Zn(2+)</name>
        <dbReference type="ChEBI" id="CHEBI:29105"/>
    </ligand>
</feature>
<feature type="binding site" evidence="5 9">
    <location>
        <position position="240"/>
    </location>
    <ligand>
        <name>substrate</name>
    </ligand>
</feature>
<reference evidence="13" key="1">
    <citation type="journal article" date="2010" name="Stand. Genomic Sci.">
        <title>Complete genome sequence of 'Thermobaculum terrenum' type strain (YNP1).</title>
        <authorList>
            <person name="Kiss H."/>
            <person name="Cleland D."/>
            <person name="Lapidus A."/>
            <person name="Lucas S."/>
            <person name="Glavina Del Rio T."/>
            <person name="Nolan M."/>
            <person name="Tice H."/>
            <person name="Han C."/>
            <person name="Goodwin L."/>
            <person name="Pitluck S."/>
            <person name="Liolios K."/>
            <person name="Ivanova N."/>
            <person name="Mavromatis K."/>
            <person name="Ovchinnikova G."/>
            <person name="Pati A."/>
            <person name="Chen A."/>
            <person name="Palaniappan K."/>
            <person name="Land M."/>
            <person name="Hauser L."/>
            <person name="Chang Y."/>
            <person name="Jeffries C."/>
            <person name="Lu M."/>
            <person name="Brettin T."/>
            <person name="Detter J."/>
            <person name="Goker M."/>
            <person name="Tindall B."/>
            <person name="Beck B."/>
            <person name="McDermott T."/>
            <person name="Woyke T."/>
            <person name="Bristow J."/>
            <person name="Eisen J."/>
            <person name="Markowitz V."/>
            <person name="Hugenholtz P."/>
            <person name="Kyrpides N."/>
            <person name="Klenk H."/>
            <person name="Cheng J."/>
        </authorList>
    </citation>
    <scope>NUCLEOTIDE SEQUENCE [LARGE SCALE GENOMIC DNA]</scope>
    <source>
        <strain evidence="13">ATCC BAA-798 / YNP1</strain>
    </source>
</reference>
<dbReference type="SUPFAM" id="SSF53720">
    <property type="entry name" value="ALDH-like"/>
    <property type="match status" value="1"/>
</dbReference>
<name>D1CF70_THET1</name>
<dbReference type="InterPro" id="IPR012131">
    <property type="entry name" value="Hstdl_DH"/>
</dbReference>
<dbReference type="PANTHER" id="PTHR21256:SF2">
    <property type="entry name" value="HISTIDINE BIOSYNTHESIS TRIFUNCTIONAL PROTEIN"/>
    <property type="match status" value="1"/>
</dbReference>
<comment type="pathway">
    <text evidence="5">Amino-acid biosynthesis; L-histidine biosynthesis; L-histidine from 5-phospho-alpha-D-ribose 1-diphosphate: step 9/9.</text>
</comment>
<keyword evidence="5" id="KW-0368">Histidine biosynthesis</keyword>
<evidence type="ECO:0000256" key="9">
    <source>
        <dbReference type="PIRSR" id="PIRSR000099-3"/>
    </source>
</evidence>
<evidence type="ECO:0000256" key="7">
    <source>
        <dbReference type="PIRSR" id="PIRSR000099-1"/>
    </source>
</evidence>
<dbReference type="GO" id="GO:0008270">
    <property type="term" value="F:zinc ion binding"/>
    <property type="evidence" value="ECO:0007669"/>
    <property type="project" value="UniProtKB-UniRule"/>
</dbReference>
<dbReference type="FunFam" id="3.40.50.1980:FF:000001">
    <property type="entry name" value="Histidinol dehydrogenase"/>
    <property type="match status" value="1"/>
</dbReference>
<feature type="binding site" evidence="5 9">
    <location>
        <position position="262"/>
    </location>
    <ligand>
        <name>substrate</name>
    </ligand>
</feature>
<dbReference type="InterPro" id="IPR022695">
    <property type="entry name" value="Histidinol_DH_monofunct"/>
</dbReference>
<dbReference type="Pfam" id="PF00815">
    <property type="entry name" value="Histidinol_dh"/>
    <property type="match status" value="1"/>
</dbReference>
<dbReference type="STRING" id="525904.Tter_0659"/>
<dbReference type="GO" id="GO:0000105">
    <property type="term" value="P:L-histidine biosynthetic process"/>
    <property type="evidence" value="ECO:0007669"/>
    <property type="project" value="UniProtKB-UniRule"/>
</dbReference>
<dbReference type="eggNOG" id="COG0141">
    <property type="taxonomic scope" value="Bacteria"/>
</dbReference>
<dbReference type="Gene3D" id="1.20.5.1300">
    <property type="match status" value="1"/>
</dbReference>
<feature type="binding site" evidence="5 10">
    <location>
        <position position="262"/>
    </location>
    <ligand>
        <name>Zn(2+)</name>
        <dbReference type="ChEBI" id="CHEBI:29105"/>
    </ligand>
</feature>
<dbReference type="NCBIfam" id="TIGR00069">
    <property type="entry name" value="hisD"/>
    <property type="match status" value="1"/>
</dbReference>
<feature type="binding site" evidence="5 9">
    <location>
        <position position="423"/>
    </location>
    <ligand>
        <name>substrate</name>
    </ligand>
</feature>
<evidence type="ECO:0000256" key="4">
    <source>
        <dbReference type="ARBA" id="ARBA00023002"/>
    </source>
</evidence>
<comment type="cofactor">
    <cofactor evidence="5 10">
        <name>Zn(2+)</name>
        <dbReference type="ChEBI" id="CHEBI:29105"/>
    </cofactor>
    <text evidence="5 10">Binds 1 zinc ion per subunit.</text>
</comment>
<evidence type="ECO:0000256" key="5">
    <source>
        <dbReference type="HAMAP-Rule" id="MF_01024"/>
    </source>
</evidence>
<feature type="binding site" evidence="5 9">
    <location>
        <position position="331"/>
    </location>
    <ligand>
        <name>substrate</name>
    </ligand>
</feature>
<evidence type="ECO:0000313" key="12">
    <source>
        <dbReference type="EMBL" id="ACZ41576.1"/>
    </source>
</evidence>
<feature type="binding site" evidence="5 10">
    <location>
        <position position="364"/>
    </location>
    <ligand>
        <name>Zn(2+)</name>
        <dbReference type="ChEBI" id="CHEBI:29105"/>
    </ligand>
</feature>
<feature type="binding site" evidence="5 10">
    <location>
        <position position="265"/>
    </location>
    <ligand>
        <name>Zn(2+)</name>
        <dbReference type="ChEBI" id="CHEBI:29105"/>
    </ligand>
</feature>
<keyword evidence="13" id="KW-1185">Reference proteome</keyword>
<comment type="function">
    <text evidence="5">Catalyzes the sequential NAD-dependent oxidations of L-histidinol to L-histidinaldehyde and then to L-histidine.</text>
</comment>
<proteinExistence type="inferred from homology"/>
<dbReference type="Proteomes" id="UP000000323">
    <property type="component" value="Chromosome 1"/>
</dbReference>